<dbReference type="AlphaFoldDB" id="A0A7W7SZ12"/>
<dbReference type="InterPro" id="IPR011990">
    <property type="entry name" value="TPR-like_helical_dom_sf"/>
</dbReference>
<dbReference type="InterPro" id="IPR036249">
    <property type="entry name" value="Thioredoxin-like_sf"/>
</dbReference>
<protein>
    <submittedName>
        <fullName evidence="2">Putative DsbA family dithiol-disulfide isomerase</fullName>
    </submittedName>
</protein>
<dbReference type="InterPro" id="IPR001853">
    <property type="entry name" value="DSBA-like_thioredoxin_dom"/>
</dbReference>
<proteinExistence type="predicted"/>
<accession>A0A7W7SZ12</accession>
<feature type="domain" description="DSBA-like thioredoxin" evidence="1">
    <location>
        <begin position="3"/>
        <end position="209"/>
    </location>
</feature>
<sequence length="323" mass="35165">MRIEIWADVVCGWAYIGKRRLEKALESWDGDDAVEVVWRPYRIDPTAPDQAEPMDEILRDPIVDAALRQCAPGLSPAENQVRVSQVAAAVGLGPRWGAAWRANSHHAHRLLTLAYAEAGAAVQDAVAERLLRAHFIEARDISDRTVLDQIAVDAGFSAGVRLLAGSAGEELLRDQLLHGRAMGVTSPTFVVGDRRLAGAQAPEAIREFLAAGHAESTLPTEVRRLRHAEALLDRRDPLGALTLLAPLLADHGDDPNVRLLAARAYFASAQLGRAEQLLRILVDRSPGDAYVRHLLGRTLQRQGRATQAAAHLRLTAAMSPDYV</sequence>
<dbReference type="Gene3D" id="1.25.40.10">
    <property type="entry name" value="Tetratricopeptide repeat domain"/>
    <property type="match status" value="1"/>
</dbReference>
<dbReference type="Pfam" id="PF01323">
    <property type="entry name" value="DSBA"/>
    <property type="match status" value="1"/>
</dbReference>
<reference evidence="2 3" key="1">
    <citation type="submission" date="2020-08" db="EMBL/GenBank/DDBJ databases">
        <title>Sequencing the genomes of 1000 actinobacteria strains.</title>
        <authorList>
            <person name="Klenk H.-P."/>
        </authorList>
    </citation>
    <scope>NUCLEOTIDE SEQUENCE [LARGE SCALE GENOMIC DNA]</scope>
    <source>
        <strain evidence="2 3">DSM 45886</strain>
    </source>
</reference>
<comment type="caution">
    <text evidence="2">The sequence shown here is derived from an EMBL/GenBank/DDBJ whole genome shotgun (WGS) entry which is preliminary data.</text>
</comment>
<dbReference type="SUPFAM" id="SSF52833">
    <property type="entry name" value="Thioredoxin-like"/>
    <property type="match status" value="1"/>
</dbReference>
<dbReference type="GO" id="GO:0016491">
    <property type="term" value="F:oxidoreductase activity"/>
    <property type="evidence" value="ECO:0007669"/>
    <property type="project" value="InterPro"/>
</dbReference>
<keyword evidence="3" id="KW-1185">Reference proteome</keyword>
<dbReference type="PANTHER" id="PTHR13887">
    <property type="entry name" value="GLUTATHIONE S-TRANSFERASE KAPPA"/>
    <property type="match status" value="1"/>
</dbReference>
<evidence type="ECO:0000259" key="1">
    <source>
        <dbReference type="Pfam" id="PF01323"/>
    </source>
</evidence>
<dbReference type="Gene3D" id="3.40.30.10">
    <property type="entry name" value="Glutaredoxin"/>
    <property type="match status" value="1"/>
</dbReference>
<keyword evidence="2" id="KW-0413">Isomerase</keyword>
<dbReference type="RefSeq" id="WP_184538313.1">
    <property type="nucleotide sequence ID" value="NZ_JACHJW010000001.1"/>
</dbReference>
<dbReference type="PANTHER" id="PTHR13887:SF41">
    <property type="entry name" value="THIOREDOXIN SUPERFAMILY PROTEIN"/>
    <property type="match status" value="1"/>
</dbReference>
<dbReference type="Proteomes" id="UP000578819">
    <property type="component" value="Unassembled WGS sequence"/>
</dbReference>
<name>A0A7W7SZ12_9ACTN</name>
<organism evidence="2 3">
    <name type="scientific">Micromonospora polyrhachis</name>
    <dbReference type="NCBI Taxonomy" id="1282883"/>
    <lineage>
        <taxon>Bacteria</taxon>
        <taxon>Bacillati</taxon>
        <taxon>Actinomycetota</taxon>
        <taxon>Actinomycetes</taxon>
        <taxon>Micromonosporales</taxon>
        <taxon>Micromonosporaceae</taxon>
        <taxon>Micromonospora</taxon>
    </lineage>
</organism>
<dbReference type="CDD" id="cd03024">
    <property type="entry name" value="DsbA_FrnE"/>
    <property type="match status" value="1"/>
</dbReference>
<dbReference type="EMBL" id="JACHJW010000001">
    <property type="protein sequence ID" value="MBB4962235.1"/>
    <property type="molecule type" value="Genomic_DNA"/>
</dbReference>
<gene>
    <name evidence="2" type="ORF">FHR38_005968</name>
</gene>
<dbReference type="SUPFAM" id="SSF48452">
    <property type="entry name" value="TPR-like"/>
    <property type="match status" value="1"/>
</dbReference>
<dbReference type="Pfam" id="PF14559">
    <property type="entry name" value="TPR_19"/>
    <property type="match status" value="1"/>
</dbReference>
<evidence type="ECO:0000313" key="2">
    <source>
        <dbReference type="EMBL" id="MBB4962235.1"/>
    </source>
</evidence>
<evidence type="ECO:0000313" key="3">
    <source>
        <dbReference type="Proteomes" id="UP000578819"/>
    </source>
</evidence>
<dbReference type="GO" id="GO:0016853">
    <property type="term" value="F:isomerase activity"/>
    <property type="evidence" value="ECO:0007669"/>
    <property type="project" value="UniProtKB-KW"/>
</dbReference>